<dbReference type="PRINTS" id="PR00455">
    <property type="entry name" value="HTHTETR"/>
</dbReference>
<reference evidence="4" key="1">
    <citation type="submission" date="2018-01" db="EMBL/GenBank/DDBJ databases">
        <title>Mutational analysis of efflux pump regulators mexAB-oprM and mexXY in clinical isolates of multidrug resistant Pseudomonas aeruginosa.</title>
        <authorList>
            <person name="Manju S."/>
            <person name="Nithya N."/>
            <person name="Jayasree P.R."/>
            <person name="Manish Kumar P.R."/>
        </authorList>
    </citation>
    <scope>NUCLEOTIDE SEQUENCE</scope>
    <source>
        <strain evidence="4">Pa6</strain>
    </source>
</reference>
<organism evidence="4">
    <name type="scientific">Pseudomonas aeruginosa</name>
    <dbReference type="NCBI Taxonomy" id="287"/>
    <lineage>
        <taxon>Bacteria</taxon>
        <taxon>Pseudomonadati</taxon>
        <taxon>Pseudomonadota</taxon>
        <taxon>Gammaproteobacteria</taxon>
        <taxon>Pseudomonadales</taxon>
        <taxon>Pseudomonadaceae</taxon>
        <taxon>Pseudomonas</taxon>
    </lineage>
</organism>
<dbReference type="SMR" id="A0A2R4KMG5"/>
<dbReference type="SUPFAM" id="SSF46689">
    <property type="entry name" value="Homeodomain-like"/>
    <property type="match status" value="1"/>
</dbReference>
<evidence type="ECO:0000313" key="5">
    <source>
        <dbReference type="EMBL" id="RCI72932.1"/>
    </source>
</evidence>
<sequence length="213" mass="23533">MNDASPRLTERGRQRRRAMLDAATQAFLEHGFEGTTLDMVIERAGGSRGTLYSSFGGKEGLFAAVIAHMIGEIFDDSADQPRPAATLSATLEHFGRRFLTSLLDPRCQSLYRLVVAESPRFPAIGKSFYEQGPQQSYLLLSERLAAVAPHMDEETLYAVACQFLEMLKADLFLKALSVADFQPTMALLETRLKLSVDIIACYLEHLSQSPAQG</sequence>
<dbReference type="GO" id="GO:0000976">
    <property type="term" value="F:transcription cis-regulatory region binding"/>
    <property type="evidence" value="ECO:0007669"/>
    <property type="project" value="TreeGrafter"/>
</dbReference>
<evidence type="ECO:0000313" key="6">
    <source>
        <dbReference type="Proteomes" id="UP000253594"/>
    </source>
</evidence>
<dbReference type="EMBL" id="QORE01000773">
    <property type="protein sequence ID" value="RCI72932.1"/>
    <property type="molecule type" value="Genomic_DNA"/>
</dbReference>
<dbReference type="EMBL" id="MG757451">
    <property type="protein sequence ID" value="AVV61360.1"/>
    <property type="molecule type" value="Genomic_DNA"/>
</dbReference>
<accession>A0A2R4KMG5</accession>
<name>A0A2R4KMG5_PSEAI</name>
<dbReference type="GO" id="GO:0003700">
    <property type="term" value="F:DNA-binding transcription factor activity"/>
    <property type="evidence" value="ECO:0007669"/>
    <property type="project" value="TreeGrafter"/>
</dbReference>
<proteinExistence type="predicted"/>
<keyword evidence="1 2" id="KW-0238">DNA-binding</keyword>
<evidence type="ECO:0000256" key="2">
    <source>
        <dbReference type="PROSITE-ProRule" id="PRU00335"/>
    </source>
</evidence>
<dbReference type="InterPro" id="IPR039536">
    <property type="entry name" value="TetR_C_Proteobacteria"/>
</dbReference>
<dbReference type="InterPro" id="IPR009057">
    <property type="entry name" value="Homeodomain-like_sf"/>
</dbReference>
<dbReference type="PANTHER" id="PTHR30055:SF119">
    <property type="entry name" value="NALC"/>
    <property type="match status" value="1"/>
</dbReference>
<dbReference type="InterPro" id="IPR001647">
    <property type="entry name" value="HTH_TetR"/>
</dbReference>
<dbReference type="AlphaFoldDB" id="A0A2R4KMG5"/>
<evidence type="ECO:0000313" key="4">
    <source>
        <dbReference type="EMBL" id="AVV61360.1"/>
    </source>
</evidence>
<dbReference type="RefSeq" id="WP_003113837.1">
    <property type="nucleotide sequence ID" value="NZ_BSAO01000018.1"/>
</dbReference>
<dbReference type="InterPro" id="IPR050109">
    <property type="entry name" value="HTH-type_TetR-like_transc_reg"/>
</dbReference>
<evidence type="ECO:0000259" key="3">
    <source>
        <dbReference type="PROSITE" id="PS50977"/>
    </source>
</evidence>
<dbReference type="PANTHER" id="PTHR30055">
    <property type="entry name" value="HTH-TYPE TRANSCRIPTIONAL REGULATOR RUTR"/>
    <property type="match status" value="1"/>
</dbReference>
<feature type="DNA-binding region" description="H-T-H motif" evidence="2">
    <location>
        <begin position="36"/>
        <end position="55"/>
    </location>
</feature>
<dbReference type="Pfam" id="PF14246">
    <property type="entry name" value="TetR_C_7"/>
    <property type="match status" value="1"/>
</dbReference>
<evidence type="ECO:0000256" key="1">
    <source>
        <dbReference type="ARBA" id="ARBA00023125"/>
    </source>
</evidence>
<protein>
    <submittedName>
        <fullName evidence="4">NalC</fullName>
    </submittedName>
    <submittedName>
        <fullName evidence="5">TetR/AcrR family transcriptional regulator</fullName>
    </submittedName>
</protein>
<reference evidence="5 6" key="2">
    <citation type="submission" date="2018-07" db="EMBL/GenBank/DDBJ databases">
        <title>Mechanisms of high-level aminoglycoside resistance among Gram-negative pathogens in Brazil.</title>
        <authorList>
            <person name="Ballaben A.S."/>
            <person name="Darini A.L.C."/>
            <person name="Doi Y."/>
        </authorList>
    </citation>
    <scope>NUCLEOTIDE SEQUENCE [LARGE SCALE GENOMIC DNA]</scope>
    <source>
        <strain evidence="5 6">B2-305</strain>
    </source>
</reference>
<dbReference type="PROSITE" id="PS50977">
    <property type="entry name" value="HTH_TETR_2"/>
    <property type="match status" value="1"/>
</dbReference>
<gene>
    <name evidence="4" type="primary">nalC</name>
    <name evidence="5" type="ORF">DT376_21060</name>
</gene>
<feature type="domain" description="HTH tetR-type" evidence="3">
    <location>
        <begin position="13"/>
        <end position="73"/>
    </location>
</feature>
<dbReference type="Gene3D" id="1.10.357.10">
    <property type="entry name" value="Tetracycline Repressor, domain 2"/>
    <property type="match status" value="1"/>
</dbReference>
<dbReference type="Proteomes" id="UP000253594">
    <property type="component" value="Unassembled WGS sequence"/>
</dbReference>
<dbReference type="Pfam" id="PF00440">
    <property type="entry name" value="TetR_N"/>
    <property type="match status" value="1"/>
</dbReference>